<dbReference type="Pfam" id="PF00240">
    <property type="entry name" value="ubiquitin"/>
    <property type="match status" value="1"/>
</dbReference>
<dbReference type="InterPro" id="IPR029071">
    <property type="entry name" value="Ubiquitin-like_domsf"/>
</dbReference>
<feature type="compositionally biased region" description="Polar residues" evidence="1">
    <location>
        <begin position="1"/>
        <end position="11"/>
    </location>
</feature>
<dbReference type="Proteomes" id="UP000276133">
    <property type="component" value="Unassembled WGS sequence"/>
</dbReference>
<comment type="caution">
    <text evidence="4">The sequence shown here is derived from an EMBL/GenBank/DDBJ whole genome shotgun (WGS) entry which is preliminary data.</text>
</comment>
<dbReference type="SMART" id="SM00213">
    <property type="entry name" value="UBQ"/>
    <property type="match status" value="1"/>
</dbReference>
<dbReference type="EMBL" id="REGN01012505">
    <property type="protein sequence ID" value="RMZ95216.1"/>
    <property type="molecule type" value="Genomic_DNA"/>
</dbReference>
<feature type="domain" description="Ubiquitin-like" evidence="2">
    <location>
        <begin position="105"/>
        <end position="174"/>
    </location>
</feature>
<feature type="region of interest" description="Disordered" evidence="1">
    <location>
        <begin position="1"/>
        <end position="20"/>
    </location>
</feature>
<evidence type="ECO:0000259" key="2">
    <source>
        <dbReference type="PROSITE" id="PS50053"/>
    </source>
</evidence>
<dbReference type="STRING" id="10195.A0A3M7P801"/>
<dbReference type="AlphaFoldDB" id="A0A3M7P801"/>
<gene>
    <name evidence="3" type="ORF">BpHYR1_025837</name>
    <name evidence="4" type="ORF">BpHYR1_042771</name>
</gene>
<accession>A0A3M7P801</accession>
<dbReference type="EMBL" id="REGN01014103">
    <property type="protein sequence ID" value="RMZ93061.1"/>
    <property type="molecule type" value="Genomic_DNA"/>
</dbReference>
<dbReference type="InterPro" id="IPR000626">
    <property type="entry name" value="Ubiquitin-like_dom"/>
</dbReference>
<proteinExistence type="predicted"/>
<dbReference type="PROSITE" id="PS50053">
    <property type="entry name" value="UBIQUITIN_2"/>
    <property type="match status" value="1"/>
</dbReference>
<dbReference type="Gene3D" id="3.10.20.90">
    <property type="entry name" value="Phosphatidylinositol 3-kinase Catalytic Subunit, Chain A, domain 1"/>
    <property type="match status" value="1"/>
</dbReference>
<dbReference type="SUPFAM" id="SSF54236">
    <property type="entry name" value="Ubiquitin-like"/>
    <property type="match status" value="1"/>
</dbReference>
<sequence length="177" mass="19587">MITSALNTTVVKQAPPQPPSMVSGYKVISVPPQPAVQAPVMPTAQTQSTAPQVHMPAELEEPASKRQKTEEHLIPEAEFLSQYQARGPIKFYVQCPIVAEKPEWNLNGQSISLTMALTEPVVSIKNKLTELLGIPAGKQKLQLDALFIKDQNTLAYYNMYPESVVQLHLKERGGRKK</sequence>
<reference evidence="4 5" key="1">
    <citation type="journal article" date="2018" name="Sci. Rep.">
        <title>Genomic signatures of local adaptation to the degree of environmental predictability in rotifers.</title>
        <authorList>
            <person name="Franch-Gras L."/>
            <person name="Hahn C."/>
            <person name="Garcia-Roger E.M."/>
            <person name="Carmona M.J."/>
            <person name="Serra M."/>
            <person name="Gomez A."/>
        </authorList>
    </citation>
    <scope>NUCLEOTIDE SEQUENCE [LARGE SCALE GENOMIC DNA]</scope>
    <source>
        <strain evidence="4">HYR1</strain>
    </source>
</reference>
<name>A0A3M7P801_BRAPC</name>
<evidence type="ECO:0000313" key="5">
    <source>
        <dbReference type="Proteomes" id="UP000276133"/>
    </source>
</evidence>
<protein>
    <submittedName>
        <fullName evidence="4">Splicing factor 3A subunit</fullName>
    </submittedName>
</protein>
<evidence type="ECO:0000256" key="1">
    <source>
        <dbReference type="SAM" id="MobiDB-lite"/>
    </source>
</evidence>
<dbReference type="CDD" id="cd01800">
    <property type="entry name" value="Ubl_SF3a120"/>
    <property type="match status" value="1"/>
</dbReference>
<keyword evidence="5" id="KW-1185">Reference proteome</keyword>
<dbReference type="FunFam" id="3.10.20.90:FF:000091">
    <property type="entry name" value="Splicing factor 3A subunit 1"/>
    <property type="match status" value="1"/>
</dbReference>
<dbReference type="OrthoDB" id="447637at2759"/>
<evidence type="ECO:0000313" key="4">
    <source>
        <dbReference type="EMBL" id="RMZ95216.1"/>
    </source>
</evidence>
<feature type="region of interest" description="Disordered" evidence="1">
    <location>
        <begin position="42"/>
        <end position="66"/>
    </location>
</feature>
<evidence type="ECO:0000313" key="3">
    <source>
        <dbReference type="EMBL" id="RMZ93061.1"/>
    </source>
</evidence>
<dbReference type="InterPro" id="IPR035563">
    <property type="entry name" value="SF3As1_ubi"/>
</dbReference>
<organism evidence="4 5">
    <name type="scientific">Brachionus plicatilis</name>
    <name type="common">Marine rotifer</name>
    <name type="synonym">Brachionus muelleri</name>
    <dbReference type="NCBI Taxonomy" id="10195"/>
    <lineage>
        <taxon>Eukaryota</taxon>
        <taxon>Metazoa</taxon>
        <taxon>Spiralia</taxon>
        <taxon>Gnathifera</taxon>
        <taxon>Rotifera</taxon>
        <taxon>Eurotatoria</taxon>
        <taxon>Monogononta</taxon>
        <taxon>Pseudotrocha</taxon>
        <taxon>Ploima</taxon>
        <taxon>Brachionidae</taxon>
        <taxon>Brachionus</taxon>
    </lineage>
</organism>